<keyword evidence="6" id="KW-0732">Signal</keyword>
<comment type="subcellular location">
    <subcellularLocation>
        <location evidence="1">Secreted</location>
    </subcellularLocation>
</comment>
<comment type="similarity">
    <text evidence="2">Belongs to the CART family.</text>
</comment>
<keyword evidence="4" id="KW-1015">Disulfide bond</keyword>
<keyword evidence="3" id="KW-0964">Secreted</keyword>
<keyword evidence="5" id="KW-0175">Coiled coil</keyword>
<dbReference type="GO" id="GO:0008343">
    <property type="term" value="P:adult feeding behavior"/>
    <property type="evidence" value="ECO:0007669"/>
    <property type="project" value="InterPro"/>
</dbReference>
<evidence type="ECO:0000256" key="2">
    <source>
        <dbReference type="ARBA" id="ARBA00005294"/>
    </source>
</evidence>
<dbReference type="PANTHER" id="PTHR16655">
    <property type="entry name" value="COCAINE AND AMPHETAMINE REGULATED TRANSCRIPT PROTEIN"/>
    <property type="match status" value="1"/>
</dbReference>
<proteinExistence type="inferred from homology"/>
<dbReference type="Pfam" id="PF06373">
    <property type="entry name" value="CART"/>
    <property type="match status" value="1"/>
</dbReference>
<dbReference type="AlphaFoldDB" id="A0AAD7RZL5"/>
<sequence length="101" mass="10823">MESSAVLLVLLCVSCVAAVCRAESSEDFGAISSASTEKELLEAAEDLLARLEHRHPRAEKRGSIPRCGAGDRCAMRLGPRIGTLCECPRGSKCNSFLLKCI</sequence>
<dbReference type="GO" id="GO:0005615">
    <property type="term" value="C:extracellular space"/>
    <property type="evidence" value="ECO:0007669"/>
    <property type="project" value="InterPro"/>
</dbReference>
<dbReference type="InterPro" id="IPR036722">
    <property type="entry name" value="CART_C_sf"/>
</dbReference>
<reference evidence="7" key="1">
    <citation type="journal article" date="2023" name="Science">
        <title>Genome structures resolve the early diversification of teleost fishes.</title>
        <authorList>
            <person name="Parey E."/>
            <person name="Louis A."/>
            <person name="Montfort J."/>
            <person name="Bouchez O."/>
            <person name="Roques C."/>
            <person name="Iampietro C."/>
            <person name="Lluch J."/>
            <person name="Castinel A."/>
            <person name="Donnadieu C."/>
            <person name="Desvignes T."/>
            <person name="Floi Bucao C."/>
            <person name="Jouanno E."/>
            <person name="Wen M."/>
            <person name="Mejri S."/>
            <person name="Dirks R."/>
            <person name="Jansen H."/>
            <person name="Henkel C."/>
            <person name="Chen W.J."/>
            <person name="Zahm M."/>
            <person name="Cabau C."/>
            <person name="Klopp C."/>
            <person name="Thompson A.W."/>
            <person name="Robinson-Rechavi M."/>
            <person name="Braasch I."/>
            <person name="Lecointre G."/>
            <person name="Bobe J."/>
            <person name="Postlethwait J.H."/>
            <person name="Berthelot C."/>
            <person name="Roest Crollius H."/>
            <person name="Guiguen Y."/>
        </authorList>
    </citation>
    <scope>NUCLEOTIDE SEQUENCE</scope>
    <source>
        <strain evidence="7">NC1722</strain>
    </source>
</reference>
<evidence type="ECO:0000313" key="7">
    <source>
        <dbReference type="EMBL" id="KAJ8393142.1"/>
    </source>
</evidence>
<evidence type="ECO:0000256" key="1">
    <source>
        <dbReference type="ARBA" id="ARBA00004613"/>
    </source>
</evidence>
<comment type="caution">
    <text evidence="7">The sequence shown here is derived from an EMBL/GenBank/DDBJ whole genome shotgun (WGS) entry which is preliminary data.</text>
</comment>
<evidence type="ECO:0008006" key="9">
    <source>
        <dbReference type="Google" id="ProtNLM"/>
    </source>
</evidence>
<keyword evidence="8" id="KW-1185">Reference proteome</keyword>
<dbReference type="SUPFAM" id="SSF64546">
    <property type="entry name" value="Satiety factor CART (cocaine and amphetamine regulated transcript)"/>
    <property type="match status" value="1"/>
</dbReference>
<dbReference type="GO" id="GO:0009267">
    <property type="term" value="P:cellular response to starvation"/>
    <property type="evidence" value="ECO:0007669"/>
    <property type="project" value="InterPro"/>
</dbReference>
<dbReference type="GO" id="GO:0005184">
    <property type="term" value="F:neuropeptide hormone activity"/>
    <property type="evidence" value="ECO:0007669"/>
    <property type="project" value="InterPro"/>
</dbReference>
<evidence type="ECO:0000256" key="3">
    <source>
        <dbReference type="ARBA" id="ARBA00022525"/>
    </source>
</evidence>
<feature type="chain" id="PRO_5042039906" description="Cocaine- and amphetamine-regulated transcript protein" evidence="6">
    <location>
        <begin position="23"/>
        <end position="101"/>
    </location>
</feature>
<evidence type="ECO:0000256" key="6">
    <source>
        <dbReference type="SAM" id="SignalP"/>
    </source>
</evidence>
<accession>A0AAD7RZL5</accession>
<protein>
    <recommendedName>
        <fullName evidence="9">Cocaine- and amphetamine-regulated transcript protein</fullName>
    </recommendedName>
</protein>
<dbReference type="PANTHER" id="PTHR16655:SF2">
    <property type="entry name" value="COCAINE- AND AMPHETAMINE-REGULATED TRANSCRIPT PROTEIN-LIKE"/>
    <property type="match status" value="1"/>
</dbReference>
<evidence type="ECO:0000313" key="8">
    <source>
        <dbReference type="Proteomes" id="UP001221898"/>
    </source>
</evidence>
<organism evidence="7 8">
    <name type="scientific">Aldrovandia affinis</name>
    <dbReference type="NCBI Taxonomy" id="143900"/>
    <lineage>
        <taxon>Eukaryota</taxon>
        <taxon>Metazoa</taxon>
        <taxon>Chordata</taxon>
        <taxon>Craniata</taxon>
        <taxon>Vertebrata</taxon>
        <taxon>Euteleostomi</taxon>
        <taxon>Actinopterygii</taxon>
        <taxon>Neopterygii</taxon>
        <taxon>Teleostei</taxon>
        <taxon>Notacanthiformes</taxon>
        <taxon>Halosauridae</taxon>
        <taxon>Aldrovandia</taxon>
    </lineage>
</organism>
<dbReference type="Gene3D" id="4.10.40.30">
    <property type="entry name" value="CART, C-terminal domain"/>
    <property type="match status" value="1"/>
</dbReference>
<evidence type="ECO:0000256" key="5">
    <source>
        <dbReference type="SAM" id="Coils"/>
    </source>
</evidence>
<dbReference type="InterPro" id="IPR009106">
    <property type="entry name" value="CART"/>
</dbReference>
<dbReference type="GO" id="GO:0043410">
    <property type="term" value="P:positive regulation of MAPK cascade"/>
    <property type="evidence" value="ECO:0007669"/>
    <property type="project" value="InterPro"/>
</dbReference>
<gene>
    <name evidence="7" type="ORF">AAFF_G00068250</name>
</gene>
<feature type="signal peptide" evidence="6">
    <location>
        <begin position="1"/>
        <end position="22"/>
    </location>
</feature>
<feature type="coiled-coil region" evidence="5">
    <location>
        <begin position="34"/>
        <end position="61"/>
    </location>
</feature>
<dbReference type="Proteomes" id="UP001221898">
    <property type="component" value="Unassembled WGS sequence"/>
</dbReference>
<name>A0AAD7RZL5_9TELE</name>
<dbReference type="GO" id="GO:0007186">
    <property type="term" value="P:G protein-coupled receptor signaling pathway"/>
    <property type="evidence" value="ECO:0007669"/>
    <property type="project" value="InterPro"/>
</dbReference>
<dbReference type="GO" id="GO:0032099">
    <property type="term" value="P:negative regulation of appetite"/>
    <property type="evidence" value="ECO:0007669"/>
    <property type="project" value="InterPro"/>
</dbReference>
<evidence type="ECO:0000256" key="4">
    <source>
        <dbReference type="ARBA" id="ARBA00023157"/>
    </source>
</evidence>
<dbReference type="EMBL" id="JAINUG010000140">
    <property type="protein sequence ID" value="KAJ8393142.1"/>
    <property type="molecule type" value="Genomic_DNA"/>
</dbReference>